<keyword evidence="5" id="KW-1185">Reference proteome</keyword>
<sequence length="321" mass="34292">MTAEPGSGAETDADVEASAGTDMGTDTATDTPPAATDARIVTVQLTPEFGAVERNRNRTVELVREHVDADLIVFPELVTSGYVFESKTEVASMAEPHDGETSRAWSDVAADTDTWIVGGVPEADGDAYYNSALVVSPSGVEAVYRKVHRWNEEHRWFEPGTDLAVVDTPFGRLGVQICNDLWFPELTIAQAHAGVDIIAVPTNWVPGTPDDAPTRPGGWTVGVHQALAHANSNHVFVACADRTGTERSVTFEGQSVILDPDGVPLAGPAPATGEHELSAECALERAREKNLTAYDDVLASRRPAIYGTAQRDEQGTDANTE</sequence>
<keyword evidence="4" id="KW-0449">Lipoprotein</keyword>
<dbReference type="Proteomes" id="UP000011648">
    <property type="component" value="Unassembled WGS sequence"/>
</dbReference>
<dbReference type="GO" id="GO:0050126">
    <property type="term" value="F:N-carbamoylputrescine amidase activity"/>
    <property type="evidence" value="ECO:0007669"/>
    <property type="project" value="TreeGrafter"/>
</dbReference>
<keyword evidence="1" id="KW-0378">Hydrolase</keyword>
<evidence type="ECO:0000313" key="5">
    <source>
        <dbReference type="Proteomes" id="UP000011648"/>
    </source>
</evidence>
<evidence type="ECO:0000259" key="3">
    <source>
        <dbReference type="PROSITE" id="PS50263"/>
    </source>
</evidence>
<dbReference type="GO" id="GO:0016746">
    <property type="term" value="F:acyltransferase activity"/>
    <property type="evidence" value="ECO:0007669"/>
    <property type="project" value="UniProtKB-KW"/>
</dbReference>
<feature type="region of interest" description="Disordered" evidence="2">
    <location>
        <begin position="1"/>
        <end position="35"/>
    </location>
</feature>
<evidence type="ECO:0000313" key="4">
    <source>
        <dbReference type="EMBL" id="ELY88100.1"/>
    </source>
</evidence>
<dbReference type="Gene3D" id="3.60.110.10">
    <property type="entry name" value="Carbon-nitrogen hydrolase"/>
    <property type="match status" value="1"/>
</dbReference>
<dbReference type="InterPro" id="IPR036526">
    <property type="entry name" value="C-N_Hydrolase_sf"/>
</dbReference>
<feature type="domain" description="CN hydrolase" evidence="3">
    <location>
        <begin position="38"/>
        <end position="283"/>
    </location>
</feature>
<keyword evidence="4" id="KW-0808">Transferase</keyword>
<evidence type="ECO:0000256" key="2">
    <source>
        <dbReference type="SAM" id="MobiDB-lite"/>
    </source>
</evidence>
<keyword evidence="4" id="KW-0012">Acyltransferase</keyword>
<accession>L9ZNM1</accession>
<dbReference type="PANTHER" id="PTHR43674:SF2">
    <property type="entry name" value="BETA-UREIDOPROPIONASE"/>
    <property type="match status" value="1"/>
</dbReference>
<dbReference type="Pfam" id="PF00795">
    <property type="entry name" value="CN_hydrolase"/>
    <property type="match status" value="1"/>
</dbReference>
<reference evidence="4 5" key="1">
    <citation type="journal article" date="2014" name="PLoS Genet.">
        <title>Phylogenetically driven sequencing of extremely halophilic archaea reveals strategies for static and dynamic osmo-response.</title>
        <authorList>
            <person name="Becker E.A."/>
            <person name="Seitzer P.M."/>
            <person name="Tritt A."/>
            <person name="Larsen D."/>
            <person name="Krusor M."/>
            <person name="Yao A.I."/>
            <person name="Wu D."/>
            <person name="Madern D."/>
            <person name="Eisen J.A."/>
            <person name="Darling A.E."/>
            <person name="Facciotti M.T."/>
        </authorList>
    </citation>
    <scope>NUCLEOTIDE SEQUENCE [LARGE SCALE GENOMIC DNA]</scope>
    <source>
        <strain evidence="4 5">DSM 12281</strain>
    </source>
</reference>
<organism evidence="4 5">
    <name type="scientific">Natrialba taiwanensis DSM 12281</name>
    <dbReference type="NCBI Taxonomy" id="1230458"/>
    <lineage>
        <taxon>Archaea</taxon>
        <taxon>Methanobacteriati</taxon>
        <taxon>Methanobacteriota</taxon>
        <taxon>Stenosarchaea group</taxon>
        <taxon>Halobacteria</taxon>
        <taxon>Halobacteriales</taxon>
        <taxon>Natrialbaceae</taxon>
        <taxon>Natrialba</taxon>
    </lineage>
</organism>
<dbReference type="OrthoDB" id="39312at2157"/>
<dbReference type="SUPFAM" id="SSF56317">
    <property type="entry name" value="Carbon-nitrogen hydrolase"/>
    <property type="match status" value="1"/>
</dbReference>
<dbReference type="InterPro" id="IPR003010">
    <property type="entry name" value="C-N_Hydrolase"/>
</dbReference>
<dbReference type="PROSITE" id="PS50263">
    <property type="entry name" value="CN_HYDROLASE"/>
    <property type="match status" value="1"/>
</dbReference>
<proteinExistence type="predicted"/>
<gene>
    <name evidence="4" type="ORF">C484_16854</name>
</gene>
<dbReference type="InterPro" id="IPR050345">
    <property type="entry name" value="Aliph_Amidase/BUP"/>
</dbReference>
<name>L9ZNM1_9EURY</name>
<evidence type="ECO:0000256" key="1">
    <source>
        <dbReference type="ARBA" id="ARBA00022801"/>
    </source>
</evidence>
<dbReference type="AlphaFoldDB" id="L9ZNM1"/>
<dbReference type="RefSeq" id="WP_006827013.1">
    <property type="nucleotide sequence ID" value="NZ_AOIL01000052.1"/>
</dbReference>
<feature type="compositionally biased region" description="Low complexity" evidence="2">
    <location>
        <begin position="17"/>
        <end position="35"/>
    </location>
</feature>
<dbReference type="PATRIC" id="fig|1230458.4.peg.3418"/>
<dbReference type="EMBL" id="AOIL01000052">
    <property type="protein sequence ID" value="ELY88100.1"/>
    <property type="molecule type" value="Genomic_DNA"/>
</dbReference>
<dbReference type="STRING" id="1230458.C484_16854"/>
<protein>
    <submittedName>
        <fullName evidence="4">Nitrilase/cyanide hydratase and apolipoprotein N-acyltransferase</fullName>
    </submittedName>
</protein>
<dbReference type="PANTHER" id="PTHR43674">
    <property type="entry name" value="NITRILASE C965.09-RELATED"/>
    <property type="match status" value="1"/>
</dbReference>
<comment type="caution">
    <text evidence="4">The sequence shown here is derived from an EMBL/GenBank/DDBJ whole genome shotgun (WGS) entry which is preliminary data.</text>
</comment>
<dbReference type="GO" id="GO:0033388">
    <property type="term" value="P:putrescine biosynthetic process from arginine"/>
    <property type="evidence" value="ECO:0007669"/>
    <property type="project" value="TreeGrafter"/>
</dbReference>